<evidence type="ECO:0000259" key="2">
    <source>
        <dbReference type="Pfam" id="PF13411"/>
    </source>
</evidence>
<name>A0A4P6ZYY2_9BACL</name>
<dbReference type="Proteomes" id="UP000294292">
    <property type="component" value="Chromosome"/>
</dbReference>
<dbReference type="Gene3D" id="1.10.1660.10">
    <property type="match status" value="1"/>
</dbReference>
<accession>A0A4P6ZYY2</accession>
<dbReference type="RefSeq" id="WP_134209428.1">
    <property type="nucleotide sequence ID" value="NZ_CP038015.1"/>
</dbReference>
<organism evidence="3 4">
    <name type="scientific">Paenisporosarcina antarctica</name>
    <dbReference type="NCBI Taxonomy" id="417367"/>
    <lineage>
        <taxon>Bacteria</taxon>
        <taxon>Bacillati</taxon>
        <taxon>Bacillota</taxon>
        <taxon>Bacilli</taxon>
        <taxon>Bacillales</taxon>
        <taxon>Caryophanaceae</taxon>
        <taxon>Paenisporosarcina</taxon>
    </lineage>
</organism>
<dbReference type="Pfam" id="PF13411">
    <property type="entry name" value="MerR_1"/>
    <property type="match status" value="1"/>
</dbReference>
<reference evidence="3 4" key="1">
    <citation type="submission" date="2019-03" db="EMBL/GenBank/DDBJ databases">
        <title>Complete genome sequence of Paenisporosarcina antarctica CGMCC 1.6503T.</title>
        <authorList>
            <person name="Rong J.-C."/>
            <person name="Chi N.-Y."/>
            <person name="Zhang Q.-F."/>
        </authorList>
    </citation>
    <scope>NUCLEOTIDE SEQUENCE [LARGE SCALE GENOMIC DNA]</scope>
    <source>
        <strain evidence="3 4">CGMCC 1.6503</strain>
    </source>
</reference>
<dbReference type="GO" id="GO:0006355">
    <property type="term" value="P:regulation of DNA-templated transcription"/>
    <property type="evidence" value="ECO:0007669"/>
    <property type="project" value="InterPro"/>
</dbReference>
<keyword evidence="4" id="KW-1185">Reference proteome</keyword>
<evidence type="ECO:0000256" key="1">
    <source>
        <dbReference type="SAM" id="Coils"/>
    </source>
</evidence>
<feature type="coiled-coil region" evidence="1">
    <location>
        <begin position="109"/>
        <end position="180"/>
    </location>
</feature>
<dbReference type="InterPro" id="IPR000551">
    <property type="entry name" value="MerR-type_HTH_dom"/>
</dbReference>
<dbReference type="EMBL" id="CP038015">
    <property type="protein sequence ID" value="QBP40736.1"/>
    <property type="molecule type" value="Genomic_DNA"/>
</dbReference>
<dbReference type="OrthoDB" id="9429461at2"/>
<feature type="domain" description="HTH merR-type" evidence="2">
    <location>
        <begin position="29"/>
        <end position="73"/>
    </location>
</feature>
<keyword evidence="1" id="KW-0175">Coiled coil</keyword>
<dbReference type="GO" id="GO:0003677">
    <property type="term" value="F:DNA binding"/>
    <property type="evidence" value="ECO:0007669"/>
    <property type="project" value="InterPro"/>
</dbReference>
<protein>
    <submittedName>
        <fullName evidence="3">MerR family transcriptional regulator</fullName>
    </submittedName>
</protein>
<evidence type="ECO:0000313" key="3">
    <source>
        <dbReference type="EMBL" id="QBP40736.1"/>
    </source>
</evidence>
<dbReference type="AlphaFoldDB" id="A0A4P6ZYY2"/>
<dbReference type="KEGG" id="panc:E2636_06210"/>
<gene>
    <name evidence="3" type="ORF">E2636_06210</name>
</gene>
<sequence length="186" mass="21697">MTIIYKPSDVMKQLDIKESLYKKYIAALEKDGGYVFQKNQQGHRIFTAEDIQTLEKFMELIKYDGMTIEKVSKKIGEMNSHDGHDSISEEEPNRYDVMALVEQAVSSALKVQEKQIHEVMTSIANQNNELKVQLKRIEDKHDKVFVQSLRESQENKKLMLEEVKTQVKSEIAAAKEEKKKWWKFGK</sequence>
<proteinExistence type="predicted"/>
<evidence type="ECO:0000313" key="4">
    <source>
        <dbReference type="Proteomes" id="UP000294292"/>
    </source>
</evidence>